<feature type="domain" description="HipA-like kinase" evidence="1">
    <location>
        <begin position="39"/>
        <end position="284"/>
    </location>
</feature>
<dbReference type="Pfam" id="PF20613">
    <property type="entry name" value="HipA_2"/>
    <property type="match status" value="1"/>
</dbReference>
<reference evidence="2" key="2">
    <citation type="journal article" date="2024" name="Environ. Microbiol.">
        <title>Genome analysis and description of Tunturibacter gen. nov. expands the diversity of Terriglobia in tundra soils.</title>
        <authorList>
            <person name="Messyasz A."/>
            <person name="Mannisto M.K."/>
            <person name="Kerkhof L.J."/>
            <person name="Haggblom M.M."/>
        </authorList>
    </citation>
    <scope>NUCLEOTIDE SEQUENCE</scope>
    <source>
        <strain evidence="2">M8UP39</strain>
    </source>
</reference>
<gene>
    <name evidence="2" type="ORF">RBB81_21550</name>
</gene>
<dbReference type="InterPro" id="IPR046748">
    <property type="entry name" value="HipA_2"/>
</dbReference>
<sequence>MYASEIRLEGKVGLVEFCSFEDSLHPCSNAILSANKYIRKMKGGSQSILVRANDGRHYVVKMTDNPIGPNLLANEHMGSLVAKAVGLPVAEARGICLSDSFIDSHPDLWFELPSGVRRPDKGMHFGSLFVGQTSGPDRPTEYISPSRVSMITNREVFLGMYLLDVWANHQDNRQAIFRRSSTNAQEVCFIDHGHMFGGPEWNFKENPASALHLERAVYNDLWQDEQVTSWISRFQTIIPGVLASIIPSMANEWYTGDLNELQRTLIDRLLRLQKLVNADAERTWHLSQQKSIDESPRLSDLGIRELRTPETRSAFHRTRATA</sequence>
<dbReference type="RefSeq" id="WP_353072130.1">
    <property type="nucleotide sequence ID" value="NZ_CP132938.1"/>
</dbReference>
<dbReference type="AlphaFoldDB" id="A0AAU7YZU2"/>
<accession>A0AAU7YZU2</accession>
<evidence type="ECO:0000313" key="2">
    <source>
        <dbReference type="EMBL" id="XCB22134.1"/>
    </source>
</evidence>
<dbReference type="EMBL" id="CP132938">
    <property type="protein sequence ID" value="XCB22134.1"/>
    <property type="molecule type" value="Genomic_DNA"/>
</dbReference>
<name>A0AAU7YZU2_9BACT</name>
<reference evidence="2" key="1">
    <citation type="submission" date="2023-08" db="EMBL/GenBank/DDBJ databases">
        <authorList>
            <person name="Messyasz A."/>
            <person name="Mannisto M.K."/>
            <person name="Kerkhof L.J."/>
            <person name="Haggblom M."/>
        </authorList>
    </citation>
    <scope>NUCLEOTIDE SEQUENCE</scope>
    <source>
        <strain evidence="2">M8UP39</strain>
    </source>
</reference>
<protein>
    <recommendedName>
        <fullName evidence="1">HipA-like kinase domain-containing protein</fullName>
    </recommendedName>
</protein>
<dbReference type="KEGG" id="tgi:RBB81_21550"/>
<organism evidence="2">
    <name type="scientific">Tunturiibacter gelidiferens</name>
    <dbReference type="NCBI Taxonomy" id="3069689"/>
    <lineage>
        <taxon>Bacteria</taxon>
        <taxon>Pseudomonadati</taxon>
        <taxon>Acidobacteriota</taxon>
        <taxon>Terriglobia</taxon>
        <taxon>Terriglobales</taxon>
        <taxon>Acidobacteriaceae</taxon>
        <taxon>Tunturiibacter</taxon>
    </lineage>
</organism>
<proteinExistence type="predicted"/>
<evidence type="ECO:0000259" key="1">
    <source>
        <dbReference type="Pfam" id="PF20613"/>
    </source>
</evidence>